<evidence type="ECO:0000256" key="13">
    <source>
        <dbReference type="ARBA" id="ARBA00022723"/>
    </source>
</evidence>
<dbReference type="GO" id="GO:0032259">
    <property type="term" value="P:methylation"/>
    <property type="evidence" value="ECO:0007669"/>
    <property type="project" value="UniProtKB-KW"/>
</dbReference>
<evidence type="ECO:0000256" key="18">
    <source>
        <dbReference type="ARBA" id="ARBA00025552"/>
    </source>
</evidence>
<dbReference type="GO" id="GO:0008270">
    <property type="term" value="F:zinc ion binding"/>
    <property type="evidence" value="ECO:0007669"/>
    <property type="project" value="UniProtKB-UniRule"/>
</dbReference>
<evidence type="ECO:0000256" key="19">
    <source>
        <dbReference type="ARBA" id="ARBA00031040"/>
    </source>
</evidence>
<feature type="domain" description="B12-binding N-terminal" evidence="28">
    <location>
        <begin position="649"/>
        <end position="743"/>
    </location>
</feature>
<organism evidence="30 32">
    <name type="scientific">Leyella lascolaii</name>
    <dbReference type="NCBI Taxonomy" id="1776379"/>
    <lineage>
        <taxon>Bacteria</taxon>
        <taxon>Pseudomonadati</taxon>
        <taxon>Bacteroidota</taxon>
        <taxon>Bacteroidia</taxon>
        <taxon>Bacteroidales</taxon>
        <taxon>Prevotellaceae</taxon>
        <taxon>Leyella</taxon>
    </lineage>
</organism>
<feature type="binding site" evidence="23">
    <location>
        <position position="860"/>
    </location>
    <ligand>
        <name>methylcob(III)alamin</name>
        <dbReference type="ChEBI" id="CHEBI:28115"/>
    </ligand>
</feature>
<dbReference type="GO" id="GO:0031419">
    <property type="term" value="F:cobalamin binding"/>
    <property type="evidence" value="ECO:0007669"/>
    <property type="project" value="UniProtKB-UniRule"/>
</dbReference>
<gene>
    <name evidence="30" type="primary">metH</name>
    <name evidence="29" type="ORF">QVN81_07455</name>
    <name evidence="30" type="ORF">QVN84_08760</name>
</gene>
<feature type="binding site" description="axial binding residue" evidence="22">
    <location>
        <position position="759"/>
    </location>
    <ligand>
        <name>methylcob(III)alamin</name>
        <dbReference type="ChEBI" id="CHEBI:28115"/>
    </ligand>
    <ligandPart>
        <name>Co</name>
        <dbReference type="ChEBI" id="CHEBI:27638"/>
    </ligandPart>
</feature>
<dbReference type="InterPro" id="IPR036594">
    <property type="entry name" value="Meth_synthase_dom"/>
</dbReference>
<keyword evidence="8 21" id="KW-0489">Methyltransferase</keyword>
<comment type="domain">
    <text evidence="21">Modular enzyme with four functionally distinct domains. The isolated Hcy-binding domain catalyzes methyl transfer from free methylcobalamin to homocysteine. The Hcy-binding domain in association with the pterin-binding domain catalyzes the methylation of cob(I)alamin by methyltetrahydrofolate and the methylation of homocysteine. The B12-binding domain binds the cofactor. The AdoMet activation domain binds S-adenosyl-L-methionine. Under aerobic conditions cob(I)alamin can be converted to inactive cob(II)alamin. Reductive methylation by S-adenosyl-L-methionine and flavodoxin regenerates methylcobalamin.</text>
</comment>
<evidence type="ECO:0000256" key="11">
    <source>
        <dbReference type="ARBA" id="ARBA00022679"/>
    </source>
</evidence>
<accession>A0AAW7JK43</accession>
<evidence type="ECO:0000256" key="6">
    <source>
        <dbReference type="ARBA" id="ARBA00012032"/>
    </source>
</evidence>
<feature type="domain" description="Hcy-binding" evidence="25">
    <location>
        <begin position="1"/>
        <end position="318"/>
    </location>
</feature>
<comment type="catalytic activity">
    <reaction evidence="1 21">
        <text>(6S)-5-methyl-5,6,7,8-tetrahydrofolate + L-homocysteine = (6S)-5,6,7,8-tetrahydrofolate + L-methionine</text>
        <dbReference type="Rhea" id="RHEA:11172"/>
        <dbReference type="ChEBI" id="CHEBI:18608"/>
        <dbReference type="ChEBI" id="CHEBI:57453"/>
        <dbReference type="ChEBI" id="CHEBI:57844"/>
        <dbReference type="ChEBI" id="CHEBI:58199"/>
        <dbReference type="EC" id="2.1.1.13"/>
    </reaction>
</comment>
<dbReference type="InterPro" id="IPR000489">
    <property type="entry name" value="Pterin-binding_dom"/>
</dbReference>
<reference evidence="30" key="2">
    <citation type="submission" date="2023-08" db="EMBL/GenBank/DDBJ databases">
        <title>Identification and characterization of horizontal gene transfer across gut microbiota members of farm animals based on homology search.</title>
        <authorList>
            <person name="Schwarzerova J."/>
            <person name="Nykrynova M."/>
            <person name="Jureckova K."/>
            <person name="Cejkova D."/>
            <person name="Rychlik I."/>
        </authorList>
    </citation>
    <scope>NUCLEOTIDE SEQUENCE</scope>
    <source>
        <strain evidence="30">ET15</strain>
        <strain evidence="29">ET37</strain>
    </source>
</reference>
<dbReference type="EMBL" id="JAUEIF010000007">
    <property type="protein sequence ID" value="MDN0025604.1"/>
    <property type="molecule type" value="Genomic_DNA"/>
</dbReference>
<keyword evidence="15 21" id="KW-0862">Zinc</keyword>
<dbReference type="PROSITE" id="PS51332">
    <property type="entry name" value="B12_BINDING"/>
    <property type="match status" value="1"/>
</dbReference>
<evidence type="ECO:0000256" key="20">
    <source>
        <dbReference type="NCBIfam" id="TIGR02082"/>
    </source>
</evidence>
<evidence type="ECO:0000256" key="2">
    <source>
        <dbReference type="ARBA" id="ARBA00001947"/>
    </source>
</evidence>
<dbReference type="PANTHER" id="PTHR45833:SF1">
    <property type="entry name" value="METHIONINE SYNTHASE"/>
    <property type="match status" value="1"/>
</dbReference>
<evidence type="ECO:0000256" key="14">
    <source>
        <dbReference type="ARBA" id="ARBA00022737"/>
    </source>
</evidence>
<dbReference type="InterPro" id="IPR011005">
    <property type="entry name" value="Dihydropteroate_synth-like_sf"/>
</dbReference>
<dbReference type="GO" id="GO:0046653">
    <property type="term" value="P:tetrahydrofolate metabolic process"/>
    <property type="evidence" value="ECO:0007669"/>
    <property type="project" value="TreeGrafter"/>
</dbReference>
<feature type="binding site" evidence="23">
    <location>
        <position position="693"/>
    </location>
    <ligand>
        <name>methylcob(III)alamin</name>
        <dbReference type="ChEBI" id="CHEBI:28115"/>
    </ligand>
</feature>
<dbReference type="InterPro" id="IPR036724">
    <property type="entry name" value="Cobalamin-bd_sf"/>
</dbReference>
<evidence type="ECO:0000259" key="26">
    <source>
        <dbReference type="PROSITE" id="PS50972"/>
    </source>
</evidence>
<dbReference type="Pfam" id="PF02310">
    <property type="entry name" value="B12-binding"/>
    <property type="match status" value="1"/>
</dbReference>
<evidence type="ECO:0000256" key="7">
    <source>
        <dbReference type="ARBA" id="ARBA00013998"/>
    </source>
</evidence>
<dbReference type="RefSeq" id="WP_289825377.1">
    <property type="nucleotide sequence ID" value="NZ_JAUEIE010000006.1"/>
</dbReference>
<dbReference type="SUPFAM" id="SSF51717">
    <property type="entry name" value="Dihydropteroate synthetase-like"/>
    <property type="match status" value="1"/>
</dbReference>
<dbReference type="NCBIfam" id="TIGR02082">
    <property type="entry name" value="metH"/>
    <property type="match status" value="1"/>
</dbReference>
<keyword evidence="9 21" id="KW-0028">Amino-acid biosynthesis</keyword>
<dbReference type="InterPro" id="IPR003726">
    <property type="entry name" value="HCY_dom"/>
</dbReference>
<dbReference type="InterPro" id="IPR011822">
    <property type="entry name" value="MetH"/>
</dbReference>
<evidence type="ECO:0000256" key="10">
    <source>
        <dbReference type="ARBA" id="ARBA00022628"/>
    </source>
</evidence>
<dbReference type="SMART" id="SM01018">
    <property type="entry name" value="B12-binding_2"/>
    <property type="match status" value="1"/>
</dbReference>
<dbReference type="EMBL" id="JAUEIE010000006">
    <property type="protein sequence ID" value="MDN0022851.1"/>
    <property type="molecule type" value="Genomic_DNA"/>
</dbReference>
<feature type="binding site" evidence="22 24">
    <location>
        <position position="303"/>
    </location>
    <ligand>
        <name>Zn(2+)</name>
        <dbReference type="ChEBI" id="CHEBI:29105"/>
    </ligand>
</feature>
<dbReference type="PROSITE" id="PS50970">
    <property type="entry name" value="HCY"/>
    <property type="match status" value="1"/>
</dbReference>
<dbReference type="Gene3D" id="3.20.20.330">
    <property type="entry name" value="Homocysteine-binding-like domain"/>
    <property type="match status" value="1"/>
</dbReference>
<dbReference type="Pfam" id="PF02607">
    <property type="entry name" value="B12-binding_2"/>
    <property type="match status" value="1"/>
</dbReference>
<dbReference type="PANTHER" id="PTHR45833">
    <property type="entry name" value="METHIONINE SYNTHASE"/>
    <property type="match status" value="1"/>
</dbReference>
<evidence type="ECO:0000259" key="25">
    <source>
        <dbReference type="PROSITE" id="PS50970"/>
    </source>
</evidence>
<dbReference type="PIRSF" id="PIRSF000381">
    <property type="entry name" value="MetH"/>
    <property type="match status" value="1"/>
</dbReference>
<dbReference type="GO" id="GO:0005829">
    <property type="term" value="C:cytosol"/>
    <property type="evidence" value="ECO:0007669"/>
    <property type="project" value="TreeGrafter"/>
</dbReference>
<reference evidence="30" key="1">
    <citation type="submission" date="2023-06" db="EMBL/GenBank/DDBJ databases">
        <authorList>
            <person name="Zeman M."/>
            <person name="Kubasova T."/>
            <person name="Jahodarova E."/>
            <person name="Nykrynova M."/>
            <person name="Rychlik I."/>
        </authorList>
    </citation>
    <scope>NUCLEOTIDE SEQUENCE</scope>
    <source>
        <strain evidence="30">ET15</strain>
        <strain evidence="29">ET37</strain>
    </source>
</reference>
<keyword evidence="14" id="KW-0677">Repeat</keyword>
<evidence type="ECO:0000313" key="29">
    <source>
        <dbReference type="EMBL" id="MDN0022851.1"/>
    </source>
</evidence>
<evidence type="ECO:0000256" key="21">
    <source>
        <dbReference type="PIRNR" id="PIRNR000381"/>
    </source>
</evidence>
<comment type="caution">
    <text evidence="30">The sequence shown here is derived from an EMBL/GenBank/DDBJ whole genome shotgun (WGS) entry which is preliminary data.</text>
</comment>
<comment type="cofactor">
    <cofactor evidence="3 21 22">
        <name>methylcob(III)alamin</name>
        <dbReference type="ChEBI" id="CHEBI:28115"/>
    </cofactor>
</comment>
<evidence type="ECO:0000256" key="1">
    <source>
        <dbReference type="ARBA" id="ARBA00001700"/>
    </source>
</evidence>
<evidence type="ECO:0000259" key="27">
    <source>
        <dbReference type="PROSITE" id="PS51332"/>
    </source>
</evidence>
<proteinExistence type="inferred from homology"/>
<comment type="cofactor">
    <cofactor evidence="2 21 24">
        <name>Zn(2+)</name>
        <dbReference type="ChEBI" id="CHEBI:29105"/>
    </cofactor>
</comment>
<dbReference type="EC" id="2.1.1.13" evidence="6 20"/>
<dbReference type="SUPFAM" id="SSF47644">
    <property type="entry name" value="Methionine synthase domain"/>
    <property type="match status" value="1"/>
</dbReference>
<dbReference type="InterPro" id="IPR006158">
    <property type="entry name" value="Cobalamin-bd"/>
</dbReference>
<dbReference type="FunFam" id="1.10.1240.10:FF:000001">
    <property type="entry name" value="Methionine synthase"/>
    <property type="match status" value="1"/>
</dbReference>
<comment type="pathway">
    <text evidence="4 21">Amino-acid biosynthesis; L-methionine biosynthesis via de novo pathway; L-methionine from L-homocysteine (MetH route): step 1/1.</text>
</comment>
<dbReference type="Proteomes" id="UP001168478">
    <property type="component" value="Unassembled WGS sequence"/>
</dbReference>
<keyword evidence="31" id="KW-1185">Reference proteome</keyword>
<keyword evidence="17 21" id="KW-0170">Cobalt</keyword>
<dbReference type="AlphaFoldDB" id="A0AAW7JK43"/>
<dbReference type="GO" id="GO:0008705">
    <property type="term" value="F:methionine synthase activity"/>
    <property type="evidence" value="ECO:0007669"/>
    <property type="project" value="UniProtKB-UniRule"/>
</dbReference>
<sequence>MNIEDVIKDRILVLDGAMGTMIQSYSLEEHDFRGSRFVNVPGIMKGNNDMLNIARPDIISDIHRRYLDAGADIITTNTFNSQVISQEDYHLQADAQEMAYEGARIARAMADKYSTQDKTRFVAGSVGPTNKTCSISPDADNPAARNITYDELFDAYSSQIDALIEGGVDAILIETIFDTLNAKAAIAAAVDTMDKSSCRLPIMLSVTINDLGGRTLSGQTLDAFLASISTFPIFSVGVNCSFGAGQMKPYVRDLARRSPYYISMHPNAGIPDSFGTYDDTPENMALEISELVDDEIVNIVGGCCGTTDAYISEIASVVKGHKPHIPAPPCNNLILSGLDRLELNNEVKFINVGERCNVSGSRKFLRLIKEKNYDEALNIARKQVADGALVIDVNMDDALLDASAEMTTFLNLIATEPDIAKVPVMIDSSNWDVIKAGLRCVQGKSIVNSISLKDGETKFVRRAIEAKKYGAAVIVMCFDEEGQATGYKRKIDIAARAYRLLVDKVKMSPYDIIFDPNVLTIGTGMPEHDNYAVDFIRATKWIRENLPGSHVCGGISNLSFSFRGNNYIREAMHAAFLYHAINNGLDLCIMNPSANITYSDILPEHLEIFEDVILNRRDGAADRLIGLAENIAGANALKQGTCDGKDKASVPEWRTGYVNSRLVYAMTKGISDYLNDDLTEAMEKYDKAIDIIEGPLLEGMNVVGERFASGKMFLPQVIKTARTMKKAVSVLRPYLEKSGSEQSRKSGKVLLATVKGDVHDIGKNIASLVLTCNNYDVVDLGVMVPADRIAKKAKEDNVDAVGLSGLITPSLEEMRNVVNELNKYDVRVPLLIGGAATNELYVAIKIAPIYKGPVVWVHDASQNPVYLSNLFNDEKKNRFIKDLNDKYMKLREEYENRNTCNNMSIDDARHNRLNLFD</sequence>
<evidence type="ECO:0000256" key="5">
    <source>
        <dbReference type="ARBA" id="ARBA00010398"/>
    </source>
</evidence>
<evidence type="ECO:0000256" key="12">
    <source>
        <dbReference type="ARBA" id="ARBA00022691"/>
    </source>
</evidence>
<keyword evidence="13 21" id="KW-0479">Metal-binding</keyword>
<dbReference type="Gene3D" id="1.10.1240.10">
    <property type="entry name" value="Methionine synthase domain"/>
    <property type="match status" value="1"/>
</dbReference>
<dbReference type="FunFam" id="3.20.20.330:FF:000001">
    <property type="entry name" value="Methionine synthase"/>
    <property type="match status" value="1"/>
</dbReference>
<feature type="binding site" evidence="22 24">
    <location>
        <position position="304"/>
    </location>
    <ligand>
        <name>Zn(2+)</name>
        <dbReference type="ChEBI" id="CHEBI:29105"/>
    </ligand>
</feature>
<evidence type="ECO:0000256" key="15">
    <source>
        <dbReference type="ARBA" id="ARBA00022833"/>
    </source>
</evidence>
<dbReference type="FunFam" id="3.20.20.20:FF:000002">
    <property type="entry name" value="Methionine synthase"/>
    <property type="match status" value="1"/>
</dbReference>
<dbReference type="SUPFAM" id="SSF52242">
    <property type="entry name" value="Cobalamin (vitamin B12)-binding domain"/>
    <property type="match status" value="1"/>
</dbReference>
<dbReference type="InterPro" id="IPR036589">
    <property type="entry name" value="HCY_dom_sf"/>
</dbReference>
<evidence type="ECO:0000313" key="32">
    <source>
        <dbReference type="Proteomes" id="UP001168478"/>
    </source>
</evidence>
<feature type="binding site" evidence="22 24">
    <location>
        <position position="240"/>
    </location>
    <ligand>
        <name>Zn(2+)</name>
        <dbReference type="ChEBI" id="CHEBI:29105"/>
    </ligand>
</feature>
<dbReference type="Pfam" id="PF02574">
    <property type="entry name" value="S-methyl_trans"/>
    <property type="match status" value="1"/>
</dbReference>
<dbReference type="Proteomes" id="UP001167831">
    <property type="component" value="Unassembled WGS sequence"/>
</dbReference>
<dbReference type="PROSITE" id="PS51337">
    <property type="entry name" value="B12_BINDING_NTER"/>
    <property type="match status" value="1"/>
</dbReference>
<comment type="similarity">
    <text evidence="5">Belongs to the vitamin-B12 dependent methionine synthase family.</text>
</comment>
<evidence type="ECO:0000256" key="24">
    <source>
        <dbReference type="PROSITE-ProRule" id="PRU00333"/>
    </source>
</evidence>
<dbReference type="Gene3D" id="3.40.50.280">
    <property type="entry name" value="Cobalamin-binding domain"/>
    <property type="match status" value="1"/>
</dbReference>
<keyword evidence="12 21" id="KW-0949">S-adenosyl-L-methionine</keyword>
<feature type="binding site" evidence="23">
    <location>
        <begin position="756"/>
        <end position="760"/>
    </location>
    <ligand>
        <name>methylcob(III)alamin</name>
        <dbReference type="ChEBI" id="CHEBI:28115"/>
    </ligand>
</feature>
<dbReference type="SUPFAM" id="SSF82282">
    <property type="entry name" value="Homocysteine S-methyltransferase"/>
    <property type="match status" value="1"/>
</dbReference>
<keyword evidence="10 21" id="KW-0846">Cobalamin</keyword>
<evidence type="ECO:0000256" key="3">
    <source>
        <dbReference type="ARBA" id="ARBA00001956"/>
    </source>
</evidence>
<evidence type="ECO:0000256" key="22">
    <source>
        <dbReference type="PIRSR" id="PIRSR000381-1"/>
    </source>
</evidence>
<evidence type="ECO:0000313" key="31">
    <source>
        <dbReference type="Proteomes" id="UP001167831"/>
    </source>
</evidence>
<dbReference type="InterPro" id="IPR003759">
    <property type="entry name" value="Cbl-bd_cap"/>
</dbReference>
<protein>
    <recommendedName>
        <fullName evidence="7 20">Methionine synthase</fullName>
        <ecNumber evidence="6 20">2.1.1.13</ecNumber>
    </recommendedName>
    <alternativeName>
        <fullName evidence="19 21">5-methyltetrahydrofolate--homocysteine methyltransferase</fullName>
    </alternativeName>
</protein>
<dbReference type="Gene3D" id="3.20.20.20">
    <property type="entry name" value="Dihydropteroate synthase-like"/>
    <property type="match status" value="1"/>
</dbReference>
<dbReference type="InterPro" id="IPR050554">
    <property type="entry name" value="Met_Synthase/Corrinoid"/>
</dbReference>
<feature type="binding site" evidence="23">
    <location>
        <position position="808"/>
    </location>
    <ligand>
        <name>methylcob(III)alamin</name>
        <dbReference type="ChEBI" id="CHEBI:28115"/>
    </ligand>
</feature>
<evidence type="ECO:0000256" key="16">
    <source>
        <dbReference type="ARBA" id="ARBA00023167"/>
    </source>
</evidence>
<evidence type="ECO:0000256" key="9">
    <source>
        <dbReference type="ARBA" id="ARBA00022605"/>
    </source>
</evidence>
<dbReference type="Pfam" id="PF00809">
    <property type="entry name" value="Pterin_bind"/>
    <property type="match status" value="1"/>
</dbReference>
<comment type="function">
    <text evidence="18 21">Catalyzes the transfer of a methyl group from methyl-cobalamin to homocysteine, yielding enzyme-bound cob(I)alamin and methionine. Subsequently, remethylates the cofactor using methyltetrahydrofolate.</text>
</comment>
<evidence type="ECO:0000259" key="28">
    <source>
        <dbReference type="PROSITE" id="PS51337"/>
    </source>
</evidence>
<keyword evidence="11 21" id="KW-0808">Transferase</keyword>
<feature type="binding site" evidence="23">
    <location>
        <position position="804"/>
    </location>
    <ligand>
        <name>methylcob(III)alamin</name>
        <dbReference type="ChEBI" id="CHEBI:28115"/>
    </ligand>
</feature>
<feature type="domain" description="Pterin-binding" evidence="26">
    <location>
        <begin position="349"/>
        <end position="610"/>
    </location>
</feature>
<feature type="domain" description="B12-binding" evidence="27">
    <location>
        <begin position="746"/>
        <end position="881"/>
    </location>
</feature>
<dbReference type="GO" id="GO:0050667">
    <property type="term" value="P:homocysteine metabolic process"/>
    <property type="evidence" value="ECO:0007669"/>
    <property type="project" value="TreeGrafter"/>
</dbReference>
<dbReference type="PROSITE" id="PS50972">
    <property type="entry name" value="PTERIN_BINDING"/>
    <property type="match status" value="1"/>
</dbReference>
<name>A0AAW7JK43_9BACT</name>
<evidence type="ECO:0000256" key="8">
    <source>
        <dbReference type="ARBA" id="ARBA00022603"/>
    </source>
</evidence>
<keyword evidence="16 21" id="KW-0486">Methionine biosynthesis</keyword>
<evidence type="ECO:0000256" key="23">
    <source>
        <dbReference type="PIRSR" id="PIRSR000381-2"/>
    </source>
</evidence>
<evidence type="ECO:0000313" key="30">
    <source>
        <dbReference type="EMBL" id="MDN0025604.1"/>
    </source>
</evidence>
<evidence type="ECO:0000256" key="4">
    <source>
        <dbReference type="ARBA" id="ARBA00005178"/>
    </source>
</evidence>
<evidence type="ECO:0000256" key="17">
    <source>
        <dbReference type="ARBA" id="ARBA00023285"/>
    </source>
</evidence>